<dbReference type="EMBL" id="CP071868">
    <property type="protein sequence ID" value="QTE30896.1"/>
    <property type="molecule type" value="Genomic_DNA"/>
</dbReference>
<dbReference type="RefSeq" id="WP_227425271.1">
    <property type="nucleotide sequence ID" value="NZ_CP071868.1"/>
</dbReference>
<sequence length="353" mass="36690">MTDSGSIAAELYGLRPQEFVAARDGAARQARADGDRPLAAELAALRKPTVSAWLANLLVRDDAALAAQLPELGAGLRAAQASLDGEQLRELDRQRRRLVASLVARARGLASSAGVRVADSALQELDRTLTAALADPEIAAEVLSGRLTGPREHVGFGAAAAPGPHLAVVRDAVPASAAPAGAAAAKPSGRPAPTRRSRLTVTEPPAARPAAAPAESPADRRARVRAQERAAAQVAAAAAARAALERARSELESARERQRTAEQARAQAEDGVARWDDVIATARPEITALERELRTLTASLERVRTRLADAERERQAAAAALTSARHGATTATAAVRAAKDAVAKATRAAARHP</sequence>
<feature type="compositionally biased region" description="Low complexity" evidence="1">
    <location>
        <begin position="179"/>
        <end position="192"/>
    </location>
</feature>
<feature type="region of interest" description="Disordered" evidence="1">
    <location>
        <begin position="179"/>
        <end position="227"/>
    </location>
</feature>
<organism evidence="2 3">
    <name type="scientific">Pengzhenrongella sicca</name>
    <dbReference type="NCBI Taxonomy" id="2819238"/>
    <lineage>
        <taxon>Bacteria</taxon>
        <taxon>Bacillati</taxon>
        <taxon>Actinomycetota</taxon>
        <taxon>Actinomycetes</taxon>
        <taxon>Micrococcales</taxon>
        <taxon>Pengzhenrongella</taxon>
    </lineage>
</organism>
<evidence type="ECO:0000256" key="1">
    <source>
        <dbReference type="SAM" id="MobiDB-lite"/>
    </source>
</evidence>
<keyword evidence="3" id="KW-1185">Reference proteome</keyword>
<gene>
    <name evidence="2" type="ORF">J4E96_08210</name>
</gene>
<accession>A0A8A4ZK55</accession>
<name>A0A8A4ZK55_9MICO</name>
<protein>
    <submittedName>
        <fullName evidence="2">Uncharacterized protein</fullName>
    </submittedName>
</protein>
<feature type="region of interest" description="Disordered" evidence="1">
    <location>
        <begin position="251"/>
        <end position="270"/>
    </location>
</feature>
<dbReference type="Proteomes" id="UP000663937">
    <property type="component" value="Chromosome"/>
</dbReference>
<reference evidence="2" key="1">
    <citation type="submission" date="2021-03" db="EMBL/GenBank/DDBJ databases">
        <title>Pengzhenrongella sicca gen. nov., sp. nov., a new member of suborder Micrococcineae isolated from High-Arctic tundra soil.</title>
        <authorList>
            <person name="Peng F."/>
        </authorList>
    </citation>
    <scope>NUCLEOTIDE SEQUENCE</scope>
    <source>
        <strain evidence="2">LRZ-2</strain>
    </source>
</reference>
<dbReference type="KEGG" id="psic:J4E96_08210"/>
<dbReference type="AlphaFoldDB" id="A0A8A4ZK55"/>
<feature type="compositionally biased region" description="Low complexity" evidence="1">
    <location>
        <begin position="204"/>
        <end position="216"/>
    </location>
</feature>
<evidence type="ECO:0000313" key="2">
    <source>
        <dbReference type="EMBL" id="QTE30896.1"/>
    </source>
</evidence>
<feature type="compositionally biased region" description="Basic and acidic residues" evidence="1">
    <location>
        <begin position="217"/>
        <end position="227"/>
    </location>
</feature>
<proteinExistence type="predicted"/>
<evidence type="ECO:0000313" key="3">
    <source>
        <dbReference type="Proteomes" id="UP000663937"/>
    </source>
</evidence>